<dbReference type="SUPFAM" id="SSF50939">
    <property type="entry name" value="Sialidases"/>
    <property type="match status" value="1"/>
</dbReference>
<dbReference type="RefSeq" id="WP_378484224.1">
    <property type="nucleotide sequence ID" value="NZ_JBHUFB010000007.1"/>
</dbReference>
<evidence type="ECO:0000313" key="2">
    <source>
        <dbReference type="Proteomes" id="UP001597286"/>
    </source>
</evidence>
<dbReference type="PANTHER" id="PTHR38792">
    <property type="entry name" value="BNR/ASP-BOX REPEAT DOMAIN PROTEIN (AFU_ORTHOLOGUE AFUA_7G06430)-RELATED"/>
    <property type="match status" value="1"/>
</dbReference>
<dbReference type="PANTHER" id="PTHR38792:SF3">
    <property type="entry name" value="BNR_ASP-BOX REPEAT DOMAIN PROTEIN (AFU_ORTHOLOGUE AFUA_7G06430)-RELATED"/>
    <property type="match status" value="1"/>
</dbReference>
<dbReference type="InterPro" id="IPR036278">
    <property type="entry name" value="Sialidase_sf"/>
</dbReference>
<dbReference type="Proteomes" id="UP001597286">
    <property type="component" value="Unassembled WGS sequence"/>
</dbReference>
<keyword evidence="1" id="KW-0378">Hydrolase</keyword>
<dbReference type="CDD" id="cd15482">
    <property type="entry name" value="Sialidase_non-viral"/>
    <property type="match status" value="1"/>
</dbReference>
<sequence>MRRALRGLVLVLALGFGVVVPPALTVPATAGAQSAAPDPAVLGVGQYPRLARLGTGAIVASLTSRDAGGDFTQILESTDEGASFHPIGAVRDPEAVHGQCCATLFEMPQQVGFLPAGTLLWAGTVGYLPGHDAKVGIKVWSSGDGGRTWAPLGVAARSPGGGGVWEPEFTVDAGLLWLYYADETEGAHSQVISRVATIDGVNWWGRHVVQANGELGLRPGMATIARLPDGRLASTHEICEIGQDRCTPYLRFSDTGLWWGNGVLDQGIQVIAFDGSRLKHSPYLTALAGGPLGTRLVLGGQSLIDRDGKRDPRSGKVLLVNDTLGAGPWFEIAAPVPVTDPQSDTCANYSSPLLPVDGGANILQVAVTLKDGVCTARFGKGPAGPR</sequence>
<protein>
    <submittedName>
        <fullName evidence="1">Sialidase family protein</fullName>
        <ecNumber evidence="1">3.2.1.-</ecNumber>
    </submittedName>
</protein>
<dbReference type="GO" id="GO:0016798">
    <property type="term" value="F:hydrolase activity, acting on glycosyl bonds"/>
    <property type="evidence" value="ECO:0007669"/>
    <property type="project" value="UniProtKB-KW"/>
</dbReference>
<keyword evidence="1" id="KW-0326">Glycosidase</keyword>
<reference evidence="2" key="1">
    <citation type="journal article" date="2019" name="Int. J. Syst. Evol. Microbiol.">
        <title>The Global Catalogue of Microorganisms (GCM) 10K type strain sequencing project: providing services to taxonomists for standard genome sequencing and annotation.</title>
        <authorList>
            <consortium name="The Broad Institute Genomics Platform"/>
            <consortium name="The Broad Institute Genome Sequencing Center for Infectious Disease"/>
            <person name="Wu L."/>
            <person name="Ma J."/>
        </authorList>
    </citation>
    <scope>NUCLEOTIDE SEQUENCE [LARGE SCALE GENOMIC DNA]</scope>
    <source>
        <strain evidence="2">DT72</strain>
    </source>
</reference>
<proteinExistence type="predicted"/>
<keyword evidence="2" id="KW-1185">Reference proteome</keyword>
<accession>A0ABW4NZU8</accession>
<dbReference type="EC" id="3.2.1.-" evidence="1"/>
<dbReference type="Gene3D" id="2.120.10.10">
    <property type="match status" value="1"/>
</dbReference>
<dbReference type="EMBL" id="JBHUFB010000007">
    <property type="protein sequence ID" value="MFD1811697.1"/>
    <property type="molecule type" value="Genomic_DNA"/>
</dbReference>
<evidence type="ECO:0000313" key="1">
    <source>
        <dbReference type="EMBL" id="MFD1811697.1"/>
    </source>
</evidence>
<gene>
    <name evidence="1" type="ORF">ACFSJG_05680</name>
</gene>
<organism evidence="1 2">
    <name type="scientific">Rhodococcus gannanensis</name>
    <dbReference type="NCBI Taxonomy" id="1960308"/>
    <lineage>
        <taxon>Bacteria</taxon>
        <taxon>Bacillati</taxon>
        <taxon>Actinomycetota</taxon>
        <taxon>Actinomycetes</taxon>
        <taxon>Mycobacteriales</taxon>
        <taxon>Nocardiaceae</taxon>
        <taxon>Rhodococcus</taxon>
    </lineage>
</organism>
<name>A0ABW4NZU8_9NOCA</name>
<comment type="caution">
    <text evidence="1">The sequence shown here is derived from an EMBL/GenBank/DDBJ whole genome shotgun (WGS) entry which is preliminary data.</text>
</comment>